<name>A0A1R2BMG2_9CILI</name>
<sequence>MAKESFVIKNLLGTSPAFTSESRIFDSISERIKPSSLTSPFLSTQYIASPLLGAETMQGEMRRFKKSSKELNIPRWCVLSSSTFKYYKSQFSAICDEKPLFNIPTALISHVKAMSNLNEYVIEIITGEEDLTTSPMTTKLSLRSTATLTSERHLMNKPRHLIPKQGKFTKPVVNAVCMPSPNKRLVKSSSTVRGNKNSWTSRENMMYMTEERLIFFVTNKDEWEKWQRAFKNIARIEVSRENN</sequence>
<comment type="caution">
    <text evidence="1">The sequence shown here is derived from an EMBL/GenBank/DDBJ whole genome shotgun (WGS) entry which is preliminary data.</text>
</comment>
<accession>A0A1R2BMG2</accession>
<evidence type="ECO:0000313" key="2">
    <source>
        <dbReference type="Proteomes" id="UP000187209"/>
    </source>
</evidence>
<gene>
    <name evidence="1" type="ORF">SteCoe_22385</name>
</gene>
<evidence type="ECO:0008006" key="3">
    <source>
        <dbReference type="Google" id="ProtNLM"/>
    </source>
</evidence>
<reference evidence="1 2" key="1">
    <citation type="submission" date="2016-11" db="EMBL/GenBank/DDBJ databases">
        <title>The macronuclear genome of Stentor coeruleus: a giant cell with tiny introns.</title>
        <authorList>
            <person name="Slabodnick M."/>
            <person name="Ruby J.G."/>
            <person name="Reiff S.B."/>
            <person name="Swart E.C."/>
            <person name="Gosai S."/>
            <person name="Prabakaran S."/>
            <person name="Witkowska E."/>
            <person name="Larue G.E."/>
            <person name="Fisher S."/>
            <person name="Freeman R.M."/>
            <person name="Gunawardena J."/>
            <person name="Chu W."/>
            <person name="Stover N.A."/>
            <person name="Gregory B.D."/>
            <person name="Nowacki M."/>
            <person name="Derisi J."/>
            <person name="Roy S.W."/>
            <person name="Marshall W.F."/>
            <person name="Sood P."/>
        </authorList>
    </citation>
    <scope>NUCLEOTIDE SEQUENCE [LARGE SCALE GENOMIC DNA]</scope>
    <source>
        <strain evidence="1">WM001</strain>
    </source>
</reference>
<dbReference type="OrthoDB" id="322524at2759"/>
<evidence type="ECO:0000313" key="1">
    <source>
        <dbReference type="EMBL" id="OMJ77910.1"/>
    </source>
</evidence>
<dbReference type="SUPFAM" id="SSF50729">
    <property type="entry name" value="PH domain-like"/>
    <property type="match status" value="1"/>
</dbReference>
<dbReference type="EMBL" id="MPUH01000549">
    <property type="protein sequence ID" value="OMJ77910.1"/>
    <property type="molecule type" value="Genomic_DNA"/>
</dbReference>
<protein>
    <recommendedName>
        <fullName evidence="3">PH domain-containing protein</fullName>
    </recommendedName>
</protein>
<dbReference type="Gene3D" id="2.30.29.30">
    <property type="entry name" value="Pleckstrin-homology domain (PH domain)/Phosphotyrosine-binding domain (PTB)"/>
    <property type="match status" value="1"/>
</dbReference>
<dbReference type="Proteomes" id="UP000187209">
    <property type="component" value="Unassembled WGS sequence"/>
</dbReference>
<proteinExistence type="predicted"/>
<dbReference type="AlphaFoldDB" id="A0A1R2BMG2"/>
<dbReference type="InterPro" id="IPR011993">
    <property type="entry name" value="PH-like_dom_sf"/>
</dbReference>
<keyword evidence="2" id="KW-1185">Reference proteome</keyword>
<organism evidence="1 2">
    <name type="scientific">Stentor coeruleus</name>
    <dbReference type="NCBI Taxonomy" id="5963"/>
    <lineage>
        <taxon>Eukaryota</taxon>
        <taxon>Sar</taxon>
        <taxon>Alveolata</taxon>
        <taxon>Ciliophora</taxon>
        <taxon>Postciliodesmatophora</taxon>
        <taxon>Heterotrichea</taxon>
        <taxon>Heterotrichida</taxon>
        <taxon>Stentoridae</taxon>
        <taxon>Stentor</taxon>
    </lineage>
</organism>